<keyword evidence="3" id="KW-0597">Phosphoprotein</keyword>
<evidence type="ECO:0000313" key="9">
    <source>
        <dbReference type="EMBL" id="MDQ0257065.1"/>
    </source>
</evidence>
<dbReference type="InterPro" id="IPR003594">
    <property type="entry name" value="HATPase_dom"/>
</dbReference>
<dbReference type="Pfam" id="PF02518">
    <property type="entry name" value="HATPase_c"/>
    <property type="match status" value="1"/>
</dbReference>
<dbReference type="InterPro" id="IPR050640">
    <property type="entry name" value="Bact_2-comp_sensor_kinase"/>
</dbReference>
<evidence type="ECO:0000256" key="4">
    <source>
        <dbReference type="ARBA" id="ARBA00022679"/>
    </source>
</evidence>
<evidence type="ECO:0000313" key="10">
    <source>
        <dbReference type="Proteomes" id="UP001230005"/>
    </source>
</evidence>
<dbReference type="PROSITE" id="PS50885">
    <property type="entry name" value="HAMP"/>
    <property type="match status" value="1"/>
</dbReference>
<keyword evidence="10" id="KW-1185">Reference proteome</keyword>
<dbReference type="InterPro" id="IPR003660">
    <property type="entry name" value="HAMP_dom"/>
</dbReference>
<keyword evidence="4 9" id="KW-0808">Transferase</keyword>
<keyword evidence="2" id="KW-1003">Cell membrane</keyword>
<dbReference type="Gene3D" id="3.30.565.10">
    <property type="entry name" value="Histidine kinase-like ATPase, C-terminal domain"/>
    <property type="match status" value="1"/>
</dbReference>
<dbReference type="Gene3D" id="6.10.340.10">
    <property type="match status" value="1"/>
</dbReference>
<evidence type="ECO:0000256" key="5">
    <source>
        <dbReference type="ARBA" id="ARBA00022777"/>
    </source>
</evidence>
<feature type="transmembrane region" description="Helical" evidence="7">
    <location>
        <begin position="9"/>
        <end position="32"/>
    </location>
</feature>
<evidence type="ECO:0000256" key="1">
    <source>
        <dbReference type="ARBA" id="ARBA00004651"/>
    </source>
</evidence>
<accession>A0ABU0A3Z5</accession>
<evidence type="ECO:0000259" key="8">
    <source>
        <dbReference type="PROSITE" id="PS50885"/>
    </source>
</evidence>
<dbReference type="GO" id="GO:0004673">
    <property type="term" value="F:protein histidine kinase activity"/>
    <property type="evidence" value="ECO:0007669"/>
    <property type="project" value="UniProtKB-EC"/>
</dbReference>
<evidence type="ECO:0000256" key="3">
    <source>
        <dbReference type="ARBA" id="ARBA00022553"/>
    </source>
</evidence>
<dbReference type="Pfam" id="PF06580">
    <property type="entry name" value="His_kinase"/>
    <property type="match status" value="1"/>
</dbReference>
<evidence type="ECO:0000256" key="6">
    <source>
        <dbReference type="ARBA" id="ARBA00023136"/>
    </source>
</evidence>
<dbReference type="InterPro" id="IPR010559">
    <property type="entry name" value="Sig_transdc_His_kin_internal"/>
</dbReference>
<reference evidence="9 10" key="1">
    <citation type="submission" date="2023-07" db="EMBL/GenBank/DDBJ databases">
        <title>Genomic Encyclopedia of Type Strains, Phase IV (KMG-IV): sequencing the most valuable type-strain genomes for metagenomic binning, comparative biology and taxonomic classification.</title>
        <authorList>
            <person name="Goeker M."/>
        </authorList>
    </citation>
    <scope>NUCLEOTIDE SEQUENCE [LARGE SCALE GENOMIC DNA]</scope>
    <source>
        <strain evidence="9 10">DSM 9768</strain>
    </source>
</reference>
<dbReference type="SUPFAM" id="SSF55874">
    <property type="entry name" value="ATPase domain of HSP90 chaperone/DNA topoisomerase II/histidine kinase"/>
    <property type="match status" value="1"/>
</dbReference>
<name>A0ABU0A3Z5_9BACI</name>
<keyword evidence="7" id="KW-0812">Transmembrane</keyword>
<sequence>MYFSLRNRLFLIFTCLLTVPIVILSFIIPSWFTSFIKEQAQDFSIEMMDQYSLYVDSITSQAEDLGKQVLVSQTTQQWLRDHSEVSYIDGERSVRNNQIRNLLTSMRINNSNGMSISVYLHDGTGVEGNHSALNDMNWYIDFMENGQSYVKSHIDPYEQPSVNSHVNSFILPLFNVDTLVQGGIIKVNFPTELLETALSNIAIGQSARGYLIDENGANVLQGTIETPTEVLSDSLSKITSDANDRGLVETNYNGENYFIFFQKLSVGNWILISEITESDLFAQVNQIQLNLLLTSGIAFLLTLVASYMFSTNITSPLGNLAKAMGYMERGDFSGAKKFIPTIKSQNDEVGYLVRVFDQTIDKLKNMIETEYEANLRRKDAEYKALLLQINPHFLNNTLEIIGGLAVQGENQKVMNVSVYLGKMMRYSLDTKSNIVKLGEELNYIRSYTEILKLRYEDTIFVQVEEDPETKGISIIKFILQPLVENAVKYSFREKEYAEIYIKTKINSNQLIIVVEDKGIGMSEKVIKDLMAHQENNNETSNVLDSKGTSIGLKNVLGRLKLYYGEDFSYKIETKNNVGTKIILNIQLKRRDLVAEGHDNG</sequence>
<dbReference type="PANTHER" id="PTHR34220:SF7">
    <property type="entry name" value="SENSOR HISTIDINE KINASE YPDA"/>
    <property type="match status" value="1"/>
</dbReference>
<dbReference type="RefSeq" id="WP_307330193.1">
    <property type="nucleotide sequence ID" value="NZ_JAUSUG010000022.1"/>
</dbReference>
<evidence type="ECO:0000256" key="2">
    <source>
        <dbReference type="ARBA" id="ARBA00022475"/>
    </source>
</evidence>
<gene>
    <name evidence="9" type="ORF">J2S74_004510</name>
</gene>
<dbReference type="Proteomes" id="UP001230005">
    <property type="component" value="Unassembled WGS sequence"/>
</dbReference>
<organism evidence="9 10">
    <name type="scientific">Evansella vedderi</name>
    <dbReference type="NCBI Taxonomy" id="38282"/>
    <lineage>
        <taxon>Bacteria</taxon>
        <taxon>Bacillati</taxon>
        <taxon>Bacillota</taxon>
        <taxon>Bacilli</taxon>
        <taxon>Bacillales</taxon>
        <taxon>Bacillaceae</taxon>
        <taxon>Evansella</taxon>
    </lineage>
</organism>
<feature type="transmembrane region" description="Helical" evidence="7">
    <location>
        <begin position="289"/>
        <end position="309"/>
    </location>
</feature>
<feature type="domain" description="HAMP" evidence="8">
    <location>
        <begin position="311"/>
        <end position="368"/>
    </location>
</feature>
<dbReference type="InterPro" id="IPR036890">
    <property type="entry name" value="HATPase_C_sf"/>
</dbReference>
<comment type="caution">
    <text evidence="9">The sequence shown here is derived from an EMBL/GenBank/DDBJ whole genome shotgun (WGS) entry which is preliminary data.</text>
</comment>
<evidence type="ECO:0000256" key="7">
    <source>
        <dbReference type="SAM" id="Phobius"/>
    </source>
</evidence>
<dbReference type="PANTHER" id="PTHR34220">
    <property type="entry name" value="SENSOR HISTIDINE KINASE YPDA"/>
    <property type="match status" value="1"/>
</dbReference>
<dbReference type="CDD" id="cd06225">
    <property type="entry name" value="HAMP"/>
    <property type="match status" value="1"/>
</dbReference>
<keyword evidence="7" id="KW-1133">Transmembrane helix</keyword>
<dbReference type="EMBL" id="JAUSUG010000022">
    <property type="protein sequence ID" value="MDQ0257065.1"/>
    <property type="molecule type" value="Genomic_DNA"/>
</dbReference>
<proteinExistence type="predicted"/>
<comment type="subcellular location">
    <subcellularLocation>
        <location evidence="1">Cell membrane</location>
        <topology evidence="1">Multi-pass membrane protein</topology>
    </subcellularLocation>
</comment>
<keyword evidence="6 7" id="KW-0472">Membrane</keyword>
<dbReference type="Gene3D" id="3.30.450.20">
    <property type="entry name" value="PAS domain"/>
    <property type="match status" value="1"/>
</dbReference>
<dbReference type="EC" id="2.7.13.3" evidence="9"/>
<keyword evidence="5 9" id="KW-0418">Kinase</keyword>
<protein>
    <submittedName>
        <fullName evidence="9">Two-component system sensor histidine kinase YesM</fullName>
        <ecNumber evidence="9">2.7.13.3</ecNumber>
    </submittedName>
</protein>